<organism evidence="1">
    <name type="scientific">Rhizophora mucronata</name>
    <name type="common">Asiatic mangrove</name>
    <dbReference type="NCBI Taxonomy" id="61149"/>
    <lineage>
        <taxon>Eukaryota</taxon>
        <taxon>Viridiplantae</taxon>
        <taxon>Streptophyta</taxon>
        <taxon>Embryophyta</taxon>
        <taxon>Tracheophyta</taxon>
        <taxon>Spermatophyta</taxon>
        <taxon>Magnoliopsida</taxon>
        <taxon>eudicotyledons</taxon>
        <taxon>Gunneridae</taxon>
        <taxon>Pentapetalae</taxon>
        <taxon>rosids</taxon>
        <taxon>fabids</taxon>
        <taxon>Malpighiales</taxon>
        <taxon>Rhizophoraceae</taxon>
        <taxon>Rhizophora</taxon>
    </lineage>
</organism>
<reference evidence="1" key="1">
    <citation type="submission" date="2018-02" db="EMBL/GenBank/DDBJ databases">
        <title>Rhizophora mucronata_Transcriptome.</title>
        <authorList>
            <person name="Meera S.P."/>
            <person name="Sreeshan A."/>
            <person name="Augustine A."/>
        </authorList>
    </citation>
    <scope>NUCLEOTIDE SEQUENCE</scope>
    <source>
        <tissue evidence="1">Leaf</tissue>
    </source>
</reference>
<name>A0A2P2QT70_RHIMU</name>
<sequence length="26" mass="3021">MIIYDLLCISHNIMSWSVKIAEVDII</sequence>
<protein>
    <submittedName>
        <fullName evidence="1">Uncharacterized protein</fullName>
    </submittedName>
</protein>
<dbReference type="EMBL" id="GGEC01089709">
    <property type="protein sequence ID" value="MBX70193.1"/>
    <property type="molecule type" value="Transcribed_RNA"/>
</dbReference>
<proteinExistence type="predicted"/>
<evidence type="ECO:0000313" key="1">
    <source>
        <dbReference type="EMBL" id="MBX70193.1"/>
    </source>
</evidence>
<accession>A0A2P2QT70</accession>
<dbReference type="AlphaFoldDB" id="A0A2P2QT70"/>